<feature type="region of interest" description="Disordered" evidence="1">
    <location>
        <begin position="34"/>
        <end position="56"/>
    </location>
</feature>
<reference evidence="2 3" key="1">
    <citation type="submission" date="2014-11" db="EMBL/GenBank/DDBJ databases">
        <title>Whole genome shotgun sequence of Sphingomonas parapaucimobilis NBRC 15100.</title>
        <authorList>
            <person name="Katano-Makiyama Y."/>
            <person name="Hosoyama A."/>
            <person name="Hashimoto M."/>
            <person name="Hosoyama Y."/>
            <person name="Noguchi M."/>
            <person name="Numata M."/>
            <person name="Tsuchikane K."/>
            <person name="Hirakata S."/>
            <person name="Uohara A."/>
            <person name="Shimodaira J."/>
            <person name="Ohji S."/>
            <person name="Ichikawa N."/>
            <person name="Kimura A."/>
            <person name="Yamazoe A."/>
            <person name="Fujita N."/>
        </authorList>
    </citation>
    <scope>NUCLEOTIDE SEQUENCE [LARGE SCALE GENOMIC DNA]</scope>
    <source>
        <strain evidence="2 3">NBRC 15100</strain>
    </source>
</reference>
<accession>A0A0A1W546</accession>
<evidence type="ECO:0000256" key="1">
    <source>
        <dbReference type="SAM" id="MobiDB-lite"/>
    </source>
</evidence>
<name>A0A0A1W546_9SPHN</name>
<dbReference type="EMBL" id="BBPI01000034">
    <property type="protein sequence ID" value="GAM00565.1"/>
    <property type="molecule type" value="Genomic_DNA"/>
</dbReference>
<dbReference type="OrthoDB" id="7568068at2"/>
<dbReference type="RefSeq" id="WP_042485631.1">
    <property type="nucleotide sequence ID" value="NZ_BBPI01000034.1"/>
</dbReference>
<feature type="compositionally biased region" description="Polar residues" evidence="1">
    <location>
        <begin position="34"/>
        <end position="55"/>
    </location>
</feature>
<evidence type="ECO:0000313" key="3">
    <source>
        <dbReference type="Proteomes" id="UP000032305"/>
    </source>
</evidence>
<dbReference type="eggNOG" id="ENOG5031C69">
    <property type="taxonomic scope" value="Bacteria"/>
</dbReference>
<keyword evidence="3" id="KW-1185">Reference proteome</keyword>
<gene>
    <name evidence="2" type="ORF">SP5_034_01400</name>
</gene>
<sequence>MAKKLGSDYRLFVRAADGTAFNQPGGQGNLTINRSKNFSSSATKDTEGVDTQTPGLRTISIKQDIVPDLPDANGYTRLETLDKSNATEVIQVRKKPFANSDVVFECSMYTALDNNDFEQGNSLKASLTFQPAAQPTVDTLA</sequence>
<dbReference type="AlphaFoldDB" id="A0A0A1W546"/>
<proteinExistence type="predicted"/>
<protein>
    <submittedName>
        <fullName evidence="2">Putative phage major tail protein</fullName>
    </submittedName>
</protein>
<organism evidence="2 3">
    <name type="scientific">Sphingomonas parapaucimobilis NBRC 15100</name>
    <dbReference type="NCBI Taxonomy" id="1219049"/>
    <lineage>
        <taxon>Bacteria</taxon>
        <taxon>Pseudomonadati</taxon>
        <taxon>Pseudomonadota</taxon>
        <taxon>Alphaproteobacteria</taxon>
        <taxon>Sphingomonadales</taxon>
        <taxon>Sphingomonadaceae</taxon>
        <taxon>Sphingomonas</taxon>
    </lineage>
</organism>
<dbReference type="Proteomes" id="UP000032305">
    <property type="component" value="Unassembled WGS sequence"/>
</dbReference>
<evidence type="ECO:0000313" key="2">
    <source>
        <dbReference type="EMBL" id="GAM00565.1"/>
    </source>
</evidence>
<comment type="caution">
    <text evidence="2">The sequence shown here is derived from an EMBL/GenBank/DDBJ whole genome shotgun (WGS) entry which is preliminary data.</text>
</comment>